<proteinExistence type="predicted"/>
<name>A0ABR6JBY5_AGRRD</name>
<gene>
    <name evidence="1" type="ORF">GGE40_004247</name>
</gene>
<dbReference type="EMBL" id="JACIHP010000005">
    <property type="protein sequence ID" value="MBB4492402.1"/>
    <property type="molecule type" value="Genomic_DNA"/>
</dbReference>
<evidence type="ECO:0000313" key="2">
    <source>
        <dbReference type="Proteomes" id="UP000534590"/>
    </source>
</evidence>
<evidence type="ECO:0000313" key="1">
    <source>
        <dbReference type="EMBL" id="MBB4492402.1"/>
    </source>
</evidence>
<protein>
    <submittedName>
        <fullName evidence="1">Uncharacterized protein</fullName>
    </submittedName>
</protein>
<dbReference type="Proteomes" id="UP000534590">
    <property type="component" value="Unassembled WGS sequence"/>
</dbReference>
<comment type="caution">
    <text evidence="1">The sequence shown here is derived from an EMBL/GenBank/DDBJ whole genome shotgun (WGS) entry which is preliminary data.</text>
</comment>
<dbReference type="RefSeq" id="WP_158212509.1">
    <property type="nucleotide sequence ID" value="NZ_JACIGS010000005.1"/>
</dbReference>
<sequence>MSHLLRISREQTKGSPVMELYFPVDVTEIFTRSSDLSKKINDVQQALISQRFCLARA</sequence>
<accession>A0ABR6JBY5</accession>
<organism evidence="1 2">
    <name type="scientific">Agrobacterium radiobacter</name>
    <dbReference type="NCBI Taxonomy" id="362"/>
    <lineage>
        <taxon>Bacteria</taxon>
        <taxon>Pseudomonadati</taxon>
        <taxon>Pseudomonadota</taxon>
        <taxon>Alphaproteobacteria</taxon>
        <taxon>Hyphomicrobiales</taxon>
        <taxon>Rhizobiaceae</taxon>
        <taxon>Rhizobium/Agrobacterium group</taxon>
        <taxon>Agrobacterium</taxon>
        <taxon>Agrobacterium tumefaciens complex</taxon>
    </lineage>
</organism>
<reference evidence="1 2" key="1">
    <citation type="submission" date="2020-08" db="EMBL/GenBank/DDBJ databases">
        <title>Genomic Encyclopedia of Type Strains, Phase IV (KMG-V): Genome sequencing to study the core and pangenomes of soil and plant-associated prokaryotes.</title>
        <authorList>
            <person name="Whitman W."/>
        </authorList>
    </citation>
    <scope>NUCLEOTIDE SEQUENCE [LARGE SCALE GENOMIC DNA]</scope>
    <source>
        <strain evidence="1 2">SEMIA 461</strain>
    </source>
</reference>
<keyword evidence="2" id="KW-1185">Reference proteome</keyword>